<proteinExistence type="predicted"/>
<evidence type="ECO:0000313" key="1">
    <source>
        <dbReference type="EMBL" id="QHT76978.1"/>
    </source>
</evidence>
<reference evidence="1" key="1">
    <citation type="journal article" date="2020" name="Nature">
        <title>Giant virus diversity and host interactions through global metagenomics.</title>
        <authorList>
            <person name="Schulz F."/>
            <person name="Roux S."/>
            <person name="Paez-Espino D."/>
            <person name="Jungbluth S."/>
            <person name="Walsh D.A."/>
            <person name="Denef V.J."/>
            <person name="McMahon K.D."/>
            <person name="Konstantinidis K.T."/>
            <person name="Eloe-Fadrosh E.A."/>
            <person name="Kyrpides N.C."/>
            <person name="Woyke T."/>
        </authorList>
    </citation>
    <scope>NUCLEOTIDE SEQUENCE</scope>
    <source>
        <strain evidence="1">GVMAG-M-3300023179-82</strain>
    </source>
</reference>
<dbReference type="EMBL" id="MN739911">
    <property type="protein sequence ID" value="QHT76978.1"/>
    <property type="molecule type" value="Genomic_DNA"/>
</dbReference>
<sequence>MANTLETILLNMEIVKELIQESNIFASNFINTMEEQIKNIDYTIIYENPINEILLIELYHYSTANRLLFYVKKILNKIYKILEETTLIINIYNNFLNNNTGLDYLTEILQTHINNGITNEQELLEKTKDITKLIRLFNEINELKIIYIQYSNKAMCILNNHINNLNNIDINIIDQYLSTLPNYNNYVNNYYTINDRNKKLNHLKSEFKICTNEIININNIEKI</sequence>
<protein>
    <submittedName>
        <fullName evidence="1">Uncharacterized protein</fullName>
    </submittedName>
</protein>
<organism evidence="1">
    <name type="scientific">viral metagenome</name>
    <dbReference type="NCBI Taxonomy" id="1070528"/>
    <lineage>
        <taxon>unclassified sequences</taxon>
        <taxon>metagenomes</taxon>
        <taxon>organismal metagenomes</taxon>
    </lineage>
</organism>
<name>A0A6C0H8T7_9ZZZZ</name>
<accession>A0A6C0H8T7</accession>
<dbReference type="AlphaFoldDB" id="A0A6C0H8T7"/>